<feature type="region of interest" description="Disordered" evidence="1">
    <location>
        <begin position="1149"/>
        <end position="1183"/>
    </location>
</feature>
<evidence type="ECO:0000313" key="4">
    <source>
        <dbReference type="Proteomes" id="UP000013827"/>
    </source>
</evidence>
<dbReference type="Gene3D" id="2.60.40.10">
    <property type="entry name" value="Immunoglobulins"/>
    <property type="match status" value="1"/>
</dbReference>
<evidence type="ECO:0000259" key="2">
    <source>
        <dbReference type="PROSITE" id="PS50853"/>
    </source>
</evidence>
<name>A0A0D3ISC0_EMIH1</name>
<dbReference type="HOGENOM" id="CLU_263269_0_0_1"/>
<dbReference type="InterPro" id="IPR013783">
    <property type="entry name" value="Ig-like_fold"/>
</dbReference>
<feature type="region of interest" description="Disordered" evidence="1">
    <location>
        <begin position="388"/>
        <end position="407"/>
    </location>
</feature>
<dbReference type="EnsemblProtists" id="EOD14155">
    <property type="protein sequence ID" value="EOD14155"/>
    <property type="gene ID" value="EMIHUDRAFT_103613"/>
</dbReference>
<dbReference type="InterPro" id="IPR036116">
    <property type="entry name" value="FN3_sf"/>
</dbReference>
<feature type="domain" description="Fibronectin type-III" evidence="2">
    <location>
        <begin position="162"/>
        <end position="269"/>
    </location>
</feature>
<organism evidence="3 4">
    <name type="scientific">Emiliania huxleyi (strain CCMP1516)</name>
    <dbReference type="NCBI Taxonomy" id="280463"/>
    <lineage>
        <taxon>Eukaryota</taxon>
        <taxon>Haptista</taxon>
        <taxon>Haptophyta</taxon>
        <taxon>Prymnesiophyceae</taxon>
        <taxon>Isochrysidales</taxon>
        <taxon>Noelaerhabdaceae</taxon>
        <taxon>Emiliania</taxon>
    </lineage>
</organism>
<proteinExistence type="predicted"/>
<accession>A0A0D3ISC0</accession>
<dbReference type="AlphaFoldDB" id="A0A0D3ISC0"/>
<dbReference type="InterPro" id="IPR003961">
    <property type="entry name" value="FN3_dom"/>
</dbReference>
<protein>
    <recommendedName>
        <fullName evidence="2">Fibronectin type-III domain-containing protein</fullName>
    </recommendedName>
</protein>
<feature type="compositionally biased region" description="Acidic residues" evidence="1">
    <location>
        <begin position="1244"/>
        <end position="1271"/>
    </location>
</feature>
<evidence type="ECO:0000256" key="1">
    <source>
        <dbReference type="SAM" id="MobiDB-lite"/>
    </source>
</evidence>
<dbReference type="PROSITE" id="PS50853">
    <property type="entry name" value="FN3"/>
    <property type="match status" value="1"/>
</dbReference>
<evidence type="ECO:0000313" key="3">
    <source>
        <dbReference type="EnsemblProtists" id="EOD14155"/>
    </source>
</evidence>
<feature type="compositionally biased region" description="Pro residues" evidence="1">
    <location>
        <begin position="1166"/>
        <end position="1181"/>
    </location>
</feature>
<keyword evidence="4" id="KW-1185">Reference proteome</keyword>
<sequence>MSADCSPSQCVRLALGPTETGGRPCNDGVYAVGVRGMRLSPCAAADASYAAEFAPLGQGRVYRARAADADPVHPWRYLWHSSAAAGGWVLGAAPPSSDAVPLHFSIADAGGGVGLPLGSWHWERSCAACLGPSPKPETALLSLACAPCSPPVAEPPPAGGGAPGASSLSVVRVSCTSIDFSWRPPLPPLWPLDAPPPSEYVLRGVATATEAGAPASTEMAEVRSAGLSARVSGLQPGWTYSLRVAPRGASGVGGRATASRPLSITTTRVRAEPPDEWPIEARAEGFDASRYGVGSPLAAAESAAPFDACSTAQFSIPAPPTCAGDAASLLCRRAAASGAWEQDMWAWGACAATRRVSSGGAASRHTWLVGGLRPLQSVTVRSRLTFREPALPEGGGGGGDGGAAGVPHAKQTRWGAQVGPSLAGWPAPSVLAPPRARALSSASFEVLPPSDPFPRCRAAAAAPVRWRVEVDDGASGEPEGRWRAVPATAHRGDGSTTGPLGGGGTTLELDVTLRCPPPRGCGFRLVPLNVEGVSTAGAAVRAVSARLPAPSGATAVWIELWLVETAALPVGAPSHPSGGSAALLARHACLAAELAAALRLLPAAPLLAECEADPASVAGVAASAGVRVLESRLRGTALVVELPRAAGAQALAAGLEAAVGGGWRADGSRSSREHRSVAVALLSGAIAPLLNASRGVLRCVAPGCSTDDAWAQMTPGVVALAARRSPDEQGFDCLGAAASAARRHGSLLPLLLLLLLLPSSAFGLAVLWRRTARRRGEADAQLMAAELFVFMVDEVLPAVQATVDKFSRAAHGAAGRTADAWRDPTLAAADARATLFTVCGRLGLDYALPREAAERVQEATPLATPARARVSPLTSPWRWSIGESPLAAAEKGLNGAPEKMALTGAAAATTDDGEQGFDADLAAIRARIASGYRQQRGSAVSPRGTDVAVPAPGRALAPNAPAAFAAVQATERSPPAGFGARWEDQESEIGSTASSVRWVGSPHKARHERGYAEGARETGRFRALTNPGTIDSDPISRAVALLGRLPSVGSAFAASDVSAVSATDREVAELMKQPVLDHGEVVEEAEVDVVRVVPRRHQALPTPSQFGDFGSDVGGPTMADLGSLMQNMDAFRSSIAAGGLEALHEAPPEDMAAKEDREEQSWMAAEPPPPPPPPPPLPPRFESPVRLVDLAPPSAGAAGAFPGLGGASGAAAVGMPDEDAADATDTNAGASVAGVRSQRAGIGSEEEEDLGAVLDDDEEGELLDAEEEEEQPLGGGMDI</sequence>
<dbReference type="PaxDb" id="2903-EOD14155"/>
<reference evidence="4" key="1">
    <citation type="journal article" date="2013" name="Nature">
        <title>Pan genome of the phytoplankton Emiliania underpins its global distribution.</title>
        <authorList>
            <person name="Read B.A."/>
            <person name="Kegel J."/>
            <person name="Klute M.J."/>
            <person name="Kuo A."/>
            <person name="Lefebvre S.C."/>
            <person name="Maumus F."/>
            <person name="Mayer C."/>
            <person name="Miller J."/>
            <person name="Monier A."/>
            <person name="Salamov A."/>
            <person name="Young J."/>
            <person name="Aguilar M."/>
            <person name="Claverie J.M."/>
            <person name="Frickenhaus S."/>
            <person name="Gonzalez K."/>
            <person name="Herman E.K."/>
            <person name="Lin Y.C."/>
            <person name="Napier J."/>
            <person name="Ogata H."/>
            <person name="Sarno A.F."/>
            <person name="Shmutz J."/>
            <person name="Schroeder D."/>
            <person name="de Vargas C."/>
            <person name="Verret F."/>
            <person name="von Dassow P."/>
            <person name="Valentin K."/>
            <person name="Van de Peer Y."/>
            <person name="Wheeler G."/>
            <person name="Dacks J.B."/>
            <person name="Delwiche C.F."/>
            <person name="Dyhrman S.T."/>
            <person name="Glockner G."/>
            <person name="John U."/>
            <person name="Richards T."/>
            <person name="Worden A.Z."/>
            <person name="Zhang X."/>
            <person name="Grigoriev I.V."/>
            <person name="Allen A.E."/>
            <person name="Bidle K."/>
            <person name="Borodovsky M."/>
            <person name="Bowler C."/>
            <person name="Brownlee C."/>
            <person name="Cock J.M."/>
            <person name="Elias M."/>
            <person name="Gladyshev V.N."/>
            <person name="Groth M."/>
            <person name="Guda C."/>
            <person name="Hadaegh A."/>
            <person name="Iglesias-Rodriguez M.D."/>
            <person name="Jenkins J."/>
            <person name="Jones B.M."/>
            <person name="Lawson T."/>
            <person name="Leese F."/>
            <person name="Lindquist E."/>
            <person name="Lobanov A."/>
            <person name="Lomsadze A."/>
            <person name="Malik S.B."/>
            <person name="Marsh M.E."/>
            <person name="Mackinder L."/>
            <person name="Mock T."/>
            <person name="Mueller-Roeber B."/>
            <person name="Pagarete A."/>
            <person name="Parker M."/>
            <person name="Probert I."/>
            <person name="Quesneville H."/>
            <person name="Raines C."/>
            <person name="Rensing S.A."/>
            <person name="Riano-Pachon D.M."/>
            <person name="Richier S."/>
            <person name="Rokitta S."/>
            <person name="Shiraiwa Y."/>
            <person name="Soanes D.M."/>
            <person name="van der Giezen M."/>
            <person name="Wahlund T.M."/>
            <person name="Williams B."/>
            <person name="Wilson W."/>
            <person name="Wolfe G."/>
            <person name="Wurch L.L."/>
        </authorList>
    </citation>
    <scope>NUCLEOTIDE SEQUENCE</scope>
</reference>
<dbReference type="RefSeq" id="XP_005766584.1">
    <property type="nucleotide sequence ID" value="XM_005766527.1"/>
</dbReference>
<feature type="region of interest" description="Disordered" evidence="1">
    <location>
        <begin position="991"/>
        <end position="1013"/>
    </location>
</feature>
<dbReference type="KEGG" id="ehx:EMIHUDRAFT_103613"/>
<dbReference type="CDD" id="cd00063">
    <property type="entry name" value="FN3"/>
    <property type="match status" value="1"/>
</dbReference>
<dbReference type="Proteomes" id="UP000013827">
    <property type="component" value="Unassembled WGS sequence"/>
</dbReference>
<reference evidence="3" key="2">
    <citation type="submission" date="2024-10" db="UniProtKB">
        <authorList>
            <consortium name="EnsemblProtists"/>
        </authorList>
    </citation>
    <scope>IDENTIFICATION</scope>
</reference>
<dbReference type="GeneID" id="17260231"/>
<feature type="region of interest" description="Disordered" evidence="1">
    <location>
        <begin position="1196"/>
        <end position="1279"/>
    </location>
</feature>
<dbReference type="SUPFAM" id="SSF49265">
    <property type="entry name" value="Fibronectin type III"/>
    <property type="match status" value="1"/>
</dbReference>
<feature type="compositionally biased region" description="Basic and acidic residues" evidence="1">
    <location>
        <begin position="1149"/>
        <end position="1160"/>
    </location>
</feature>
<feature type="region of interest" description="Disordered" evidence="1">
    <location>
        <begin position="471"/>
        <end position="502"/>
    </location>
</feature>
<feature type="compositionally biased region" description="Gly residues" evidence="1">
    <location>
        <begin position="393"/>
        <end position="404"/>
    </location>
</feature>
<dbReference type="SMART" id="SM00060">
    <property type="entry name" value="FN3"/>
    <property type="match status" value="1"/>
</dbReference>